<dbReference type="RefSeq" id="WP_243992035.1">
    <property type="nucleotide sequence ID" value="NZ_JALHLE010000007.1"/>
</dbReference>
<organism evidence="1 2">
    <name type="scientific">Novosphingobium album</name>
    <name type="common">ex Hu et al. 2023</name>
    <dbReference type="NCBI Taxonomy" id="2930093"/>
    <lineage>
        <taxon>Bacteria</taxon>
        <taxon>Pseudomonadati</taxon>
        <taxon>Pseudomonadota</taxon>
        <taxon>Alphaproteobacteria</taxon>
        <taxon>Sphingomonadales</taxon>
        <taxon>Sphingomonadaceae</taxon>
        <taxon>Novosphingobium</taxon>
    </lineage>
</organism>
<dbReference type="EMBL" id="JALHLE010000007">
    <property type="protein sequence ID" value="MCJ2178213.1"/>
    <property type="molecule type" value="Genomic_DNA"/>
</dbReference>
<evidence type="ECO:0000313" key="1">
    <source>
        <dbReference type="EMBL" id="MCJ2178213.1"/>
    </source>
</evidence>
<reference evidence="1" key="1">
    <citation type="submission" date="2022-03" db="EMBL/GenBank/DDBJ databases">
        <title>Identification of a novel bacterium isolated from mangrove sediments.</title>
        <authorList>
            <person name="Pan X."/>
        </authorList>
    </citation>
    <scope>NUCLEOTIDE SEQUENCE</scope>
    <source>
        <strain evidence="1">B2580</strain>
    </source>
</reference>
<accession>A0ABT0AZY0</accession>
<protein>
    <recommendedName>
        <fullName evidence="3">Arylsulfatase</fullName>
    </recommendedName>
</protein>
<proteinExistence type="predicted"/>
<evidence type="ECO:0000313" key="2">
    <source>
        <dbReference type="Proteomes" id="UP001162880"/>
    </source>
</evidence>
<dbReference type="InterPro" id="IPR013320">
    <property type="entry name" value="ConA-like_dom_sf"/>
</dbReference>
<comment type="caution">
    <text evidence="1">The sequence shown here is derived from an EMBL/GenBank/DDBJ whole genome shotgun (WGS) entry which is preliminary data.</text>
</comment>
<sequence>MLVTQGGRFSGWALAVLGGRPVFFYRDNDRDTALVRVAGASSLAPGRHKVAISFTVDGPGFGKGGALALSVDGTPAGSGRMEHTVPFEFSEEATIGHDAGTPLTGDYRLPFAFNGTIDNVSFDLGPVQPMAARPH</sequence>
<dbReference type="SUPFAM" id="SSF49899">
    <property type="entry name" value="Concanavalin A-like lectins/glucanases"/>
    <property type="match status" value="1"/>
</dbReference>
<evidence type="ECO:0008006" key="3">
    <source>
        <dbReference type="Google" id="ProtNLM"/>
    </source>
</evidence>
<dbReference type="Proteomes" id="UP001162880">
    <property type="component" value="Unassembled WGS sequence"/>
</dbReference>
<gene>
    <name evidence="1" type="ORF">MTR64_06540</name>
</gene>
<name>A0ABT0AZY0_9SPHN</name>
<keyword evidence="2" id="KW-1185">Reference proteome</keyword>